<evidence type="ECO:0000313" key="15">
    <source>
        <dbReference type="Proteomes" id="UP001595979"/>
    </source>
</evidence>
<dbReference type="PANTHER" id="PTHR11780:SF10">
    <property type="entry name" value="NADH DEHYDROGENASE [UBIQUINONE] FLAVOPROTEIN 1, MITOCHONDRIAL"/>
    <property type="match status" value="1"/>
</dbReference>
<keyword evidence="6 12" id="KW-0288">FMN</keyword>
<dbReference type="InterPro" id="IPR050837">
    <property type="entry name" value="ComplexI_51kDa_subunit"/>
</dbReference>
<evidence type="ECO:0000256" key="12">
    <source>
        <dbReference type="RuleBase" id="RU364066"/>
    </source>
</evidence>
<dbReference type="Gene3D" id="3.40.50.11540">
    <property type="entry name" value="NADH-ubiquinone oxidoreductase 51kDa subunit"/>
    <property type="match status" value="1"/>
</dbReference>
<dbReference type="NCBIfam" id="NF010120">
    <property type="entry name" value="PRK13596.1"/>
    <property type="match status" value="1"/>
</dbReference>
<dbReference type="SUPFAM" id="SSF142019">
    <property type="entry name" value="Nqo1 FMN-binding domain-like"/>
    <property type="match status" value="1"/>
</dbReference>
<dbReference type="InterPro" id="IPR019575">
    <property type="entry name" value="Nuop51_4Fe4S-bd"/>
</dbReference>
<dbReference type="EMBL" id="JBHSOH010000005">
    <property type="protein sequence ID" value="MFC5847563.1"/>
    <property type="molecule type" value="Genomic_DNA"/>
</dbReference>
<dbReference type="EC" id="7.1.1.-" evidence="12"/>
<sequence length="452" mass="48689">MTATAPTPPKPITSGKDARFVPTLYAAVGQPDSWTLDTYRRRTGSGGVGYGAAARAFSLGPDAVIEEVKKSGLRGRGGAGFATGLKWSFMPLNDGRPHVVICNADESEPGSFKDRYLLSEDPHQLIEGMLIGGYAMRASTGYIYIRGEYVQAAERLWAAIHEARAAGLLGKNVLGSGFDFDLQVHRGAGAYICGEETALMNSLEGLRANPRLKPPFPAAAGLYGLPTTINNVETFCAATQILKYGADWHAGMGTERSKGMKLFQVSGPVKRPGVYELPLGTPLRELVYDWAGGPQVEVKAVIPGGSSCPMLPWDDKTLDMPLDYESLAAAGSMLGTGGVTLIPREDCIVNATWNMVRFYAHESCGKCTPCREGISGWMVRMYEKLVRGHGQPGDVGLILDMADNIGGRSFCALADACLGPVLSSIKLFREEYDALATTGQPLYPPRRRWREA</sequence>
<comment type="similarity">
    <text evidence="3 12">Belongs to the complex I 51 kDa subunit family.</text>
</comment>
<reference evidence="15" key="1">
    <citation type="journal article" date="2019" name="Int. J. Syst. Evol. Microbiol.">
        <title>The Global Catalogue of Microorganisms (GCM) 10K type strain sequencing project: providing services to taxonomists for standard genome sequencing and annotation.</title>
        <authorList>
            <consortium name="The Broad Institute Genomics Platform"/>
            <consortium name="The Broad Institute Genome Sequencing Center for Infectious Disease"/>
            <person name="Wu L."/>
            <person name="Ma J."/>
        </authorList>
    </citation>
    <scope>NUCLEOTIDE SEQUENCE [LARGE SCALE GENOMIC DNA]</scope>
    <source>
        <strain evidence="15">CGMCC 1.15053</strain>
    </source>
</reference>
<evidence type="ECO:0000256" key="3">
    <source>
        <dbReference type="ARBA" id="ARBA00007523"/>
    </source>
</evidence>
<keyword evidence="10 12" id="KW-0411">Iron-sulfur</keyword>
<gene>
    <name evidence="14" type="primary">nuoF</name>
    <name evidence="14" type="ORF">ACFPQ6_04505</name>
</gene>
<dbReference type="InterPro" id="IPR037207">
    <property type="entry name" value="Nuop51_4Fe4S-bd_sf"/>
</dbReference>
<comment type="caution">
    <text evidence="14">The sequence shown here is derived from an EMBL/GenBank/DDBJ whole genome shotgun (WGS) entry which is preliminary data.</text>
</comment>
<evidence type="ECO:0000256" key="5">
    <source>
        <dbReference type="ARBA" id="ARBA00022630"/>
    </source>
</evidence>
<evidence type="ECO:0000256" key="10">
    <source>
        <dbReference type="ARBA" id="ARBA00023014"/>
    </source>
</evidence>
<dbReference type="Gene3D" id="1.20.1440.230">
    <property type="entry name" value="NADH-ubiquinone oxidoreductase 51kDa subunit, iron-sulphur binding domain"/>
    <property type="match status" value="1"/>
</dbReference>
<evidence type="ECO:0000256" key="2">
    <source>
        <dbReference type="ARBA" id="ARBA00001966"/>
    </source>
</evidence>
<proteinExistence type="inferred from homology"/>
<keyword evidence="11 12" id="KW-0520">NAD</keyword>
<evidence type="ECO:0000256" key="4">
    <source>
        <dbReference type="ARBA" id="ARBA00022485"/>
    </source>
</evidence>
<dbReference type="Gene3D" id="6.10.250.1450">
    <property type="match status" value="1"/>
</dbReference>
<keyword evidence="8" id="KW-1278">Translocase</keyword>
<evidence type="ECO:0000256" key="8">
    <source>
        <dbReference type="ARBA" id="ARBA00022967"/>
    </source>
</evidence>
<organism evidence="14 15">
    <name type="scientific">Deinococcus petrolearius</name>
    <dbReference type="NCBI Taxonomy" id="1751295"/>
    <lineage>
        <taxon>Bacteria</taxon>
        <taxon>Thermotogati</taxon>
        <taxon>Deinococcota</taxon>
        <taxon>Deinococci</taxon>
        <taxon>Deinococcales</taxon>
        <taxon>Deinococcaceae</taxon>
        <taxon>Deinococcus</taxon>
    </lineage>
</organism>
<feature type="domain" description="NADH-ubiquinone oxidoreductase 51kDa subunit iron-sulphur binding" evidence="13">
    <location>
        <begin position="349"/>
        <end position="395"/>
    </location>
</feature>
<dbReference type="Pfam" id="PF10531">
    <property type="entry name" value="SLBB"/>
    <property type="match status" value="1"/>
</dbReference>
<evidence type="ECO:0000256" key="11">
    <source>
        <dbReference type="ARBA" id="ARBA00023027"/>
    </source>
</evidence>
<keyword evidence="12" id="KW-0874">Quinone</keyword>
<accession>A0ABW1DHX2</accession>
<keyword evidence="9 12" id="KW-0408">Iron</keyword>
<dbReference type="GO" id="GO:0050136">
    <property type="term" value="F:NADH dehydrogenase (quinone) (non-electrogenic) activity"/>
    <property type="evidence" value="ECO:0007669"/>
    <property type="project" value="UniProtKB-EC"/>
</dbReference>
<dbReference type="InterPro" id="IPR001949">
    <property type="entry name" value="NADH-UbQ_OxRdtase_51kDa_CS"/>
</dbReference>
<dbReference type="InterPro" id="IPR011538">
    <property type="entry name" value="Nuo51_FMN-bd"/>
</dbReference>
<comment type="cofactor">
    <cofactor evidence="1 12">
        <name>FMN</name>
        <dbReference type="ChEBI" id="CHEBI:58210"/>
    </cofactor>
</comment>
<evidence type="ECO:0000256" key="1">
    <source>
        <dbReference type="ARBA" id="ARBA00001917"/>
    </source>
</evidence>
<keyword evidence="5 12" id="KW-0285">Flavoprotein</keyword>
<dbReference type="NCBIfam" id="TIGR01959">
    <property type="entry name" value="nuoF_fam"/>
    <property type="match status" value="1"/>
</dbReference>
<dbReference type="Pfam" id="PF10589">
    <property type="entry name" value="NADH_4Fe-4S"/>
    <property type="match status" value="1"/>
</dbReference>
<dbReference type="PANTHER" id="PTHR11780">
    <property type="entry name" value="NADH-UBIQUINONE OXIDOREDUCTASE FLAVOPROTEIN 1 NDUFV1"/>
    <property type="match status" value="1"/>
</dbReference>
<comment type="catalytic activity">
    <reaction evidence="12">
        <text>a quinone + NADH + 5 H(+)(in) = a quinol + NAD(+) + 4 H(+)(out)</text>
        <dbReference type="Rhea" id="RHEA:57888"/>
        <dbReference type="ChEBI" id="CHEBI:15378"/>
        <dbReference type="ChEBI" id="CHEBI:24646"/>
        <dbReference type="ChEBI" id="CHEBI:57540"/>
        <dbReference type="ChEBI" id="CHEBI:57945"/>
        <dbReference type="ChEBI" id="CHEBI:132124"/>
    </reaction>
</comment>
<name>A0ABW1DHX2_9DEIO</name>
<dbReference type="PROSITE" id="PS00644">
    <property type="entry name" value="COMPLEX1_51K_1"/>
    <property type="match status" value="1"/>
</dbReference>
<dbReference type="RefSeq" id="WP_380046811.1">
    <property type="nucleotide sequence ID" value="NZ_JBHSOH010000005.1"/>
</dbReference>
<evidence type="ECO:0000259" key="13">
    <source>
        <dbReference type="SMART" id="SM00928"/>
    </source>
</evidence>
<dbReference type="InterPro" id="IPR019554">
    <property type="entry name" value="Soluble_ligand-bd"/>
</dbReference>
<comment type="function">
    <text evidence="12">NDH-1 shuttles electrons from NADH, via FMN and iron-sulfur (Fe-S) centers, to quinones in the respiratory chain.</text>
</comment>
<evidence type="ECO:0000313" key="14">
    <source>
        <dbReference type="EMBL" id="MFC5847563.1"/>
    </source>
</evidence>
<keyword evidence="4 12" id="KW-0004">4Fe-4S</keyword>
<dbReference type="Pfam" id="PF01512">
    <property type="entry name" value="Complex1_51K"/>
    <property type="match status" value="1"/>
</dbReference>
<keyword evidence="7 12" id="KW-0479">Metal-binding</keyword>
<dbReference type="Proteomes" id="UP001595979">
    <property type="component" value="Unassembled WGS sequence"/>
</dbReference>
<evidence type="ECO:0000256" key="9">
    <source>
        <dbReference type="ARBA" id="ARBA00023004"/>
    </source>
</evidence>
<dbReference type="InterPro" id="IPR037225">
    <property type="entry name" value="Nuo51_FMN-bd_sf"/>
</dbReference>
<protein>
    <recommendedName>
        <fullName evidence="12">NADH-quinone oxidoreductase subunit F</fullName>
        <ecNumber evidence="12">7.1.1.-</ecNumber>
    </recommendedName>
</protein>
<dbReference type="SUPFAM" id="SSF140490">
    <property type="entry name" value="Nqo1C-terminal domain-like"/>
    <property type="match status" value="1"/>
</dbReference>
<keyword evidence="15" id="KW-1185">Reference proteome</keyword>
<dbReference type="InterPro" id="IPR011537">
    <property type="entry name" value="NADH-UbQ_OxRdtase_suF"/>
</dbReference>
<dbReference type="Gene3D" id="3.10.20.600">
    <property type="match status" value="1"/>
</dbReference>
<dbReference type="PROSITE" id="PS00645">
    <property type="entry name" value="COMPLEX1_51K_2"/>
    <property type="match status" value="1"/>
</dbReference>
<dbReference type="SUPFAM" id="SSF142984">
    <property type="entry name" value="Nqo1 middle domain-like"/>
    <property type="match status" value="1"/>
</dbReference>
<comment type="cofactor">
    <cofactor evidence="2 12">
        <name>[4Fe-4S] cluster</name>
        <dbReference type="ChEBI" id="CHEBI:49883"/>
    </cofactor>
</comment>
<evidence type="ECO:0000256" key="6">
    <source>
        <dbReference type="ARBA" id="ARBA00022643"/>
    </source>
</evidence>
<dbReference type="SMART" id="SM00928">
    <property type="entry name" value="NADH_4Fe-4S"/>
    <property type="match status" value="1"/>
</dbReference>
<keyword evidence="14" id="KW-0560">Oxidoreductase</keyword>
<evidence type="ECO:0000256" key="7">
    <source>
        <dbReference type="ARBA" id="ARBA00022723"/>
    </source>
</evidence>